<dbReference type="InterPro" id="IPR016785">
    <property type="entry name" value="ComGD"/>
</dbReference>
<dbReference type="Proteomes" id="UP000673375">
    <property type="component" value="Unassembled WGS sequence"/>
</dbReference>
<keyword evidence="2" id="KW-1185">Reference proteome</keyword>
<gene>
    <name evidence="1" type="ORF">I6N96_02945</name>
</gene>
<dbReference type="NCBIfam" id="NF040982">
    <property type="entry name" value="ComGD"/>
    <property type="match status" value="1"/>
</dbReference>
<accession>A0ABS4CGE3</accession>
<comment type="caution">
    <text evidence="1">The sequence shown here is derived from an EMBL/GenBank/DDBJ whole genome shotgun (WGS) entry which is preliminary data.</text>
</comment>
<dbReference type="RefSeq" id="WP_209555999.1">
    <property type="nucleotide sequence ID" value="NZ_JAEDXU010000001.1"/>
</dbReference>
<protein>
    <submittedName>
        <fullName evidence="1">Prepilin-type cleavage/methylation domain-containing protein</fullName>
    </submittedName>
</protein>
<reference evidence="1 2" key="1">
    <citation type="submission" date="2020-12" db="EMBL/GenBank/DDBJ databases">
        <title>Vagococcus allomyrinae sp. nov. and Enterococcus lavae sp. nov., isolated from the larvae of Allomyrina dichotoma.</title>
        <authorList>
            <person name="Lee S.D."/>
        </authorList>
    </citation>
    <scope>NUCLEOTIDE SEQUENCE [LARGE SCALE GENOMIC DNA]</scope>
    <source>
        <strain evidence="1 2">BWM-S5</strain>
    </source>
</reference>
<evidence type="ECO:0000313" key="1">
    <source>
        <dbReference type="EMBL" id="MBP1045221.1"/>
    </source>
</evidence>
<proteinExistence type="predicted"/>
<organism evidence="1 2">
    <name type="scientific">Enterococcus larvae</name>
    <dbReference type="NCBI Taxonomy" id="2794352"/>
    <lineage>
        <taxon>Bacteria</taxon>
        <taxon>Bacillati</taxon>
        <taxon>Bacillota</taxon>
        <taxon>Bacilli</taxon>
        <taxon>Lactobacillales</taxon>
        <taxon>Enterococcaceae</taxon>
        <taxon>Enterococcus</taxon>
    </lineage>
</organism>
<evidence type="ECO:0000313" key="2">
    <source>
        <dbReference type="Proteomes" id="UP000673375"/>
    </source>
</evidence>
<sequence>MVETLLVLLVTTFLIGLPSLLIEKSQKNIVVNQFFASFEKHLLHTQQLAITGEQDTSIIFSEGSDEVLFYFDQTKETLRIPEELKAAGPEKIVFKQGTGNNGRLSKYSFEWKDKKKRIDYQFQMGSGRYVKKIIAL</sequence>
<dbReference type="EMBL" id="JAEDXU010000001">
    <property type="protein sequence ID" value="MBP1045221.1"/>
    <property type="molecule type" value="Genomic_DNA"/>
</dbReference>
<name>A0ABS4CGE3_9ENTE</name>